<dbReference type="InterPro" id="IPR036388">
    <property type="entry name" value="WH-like_DNA-bd_sf"/>
</dbReference>
<evidence type="ECO:0000313" key="3">
    <source>
        <dbReference type="Proteomes" id="UP000277424"/>
    </source>
</evidence>
<comment type="caution">
    <text evidence="2">The sequence shown here is derived from an EMBL/GenBank/DDBJ whole genome shotgun (WGS) entry which is preliminary data.</text>
</comment>
<dbReference type="SUPFAM" id="SSF46894">
    <property type="entry name" value="C-terminal effector domain of the bipartite response regulators"/>
    <property type="match status" value="1"/>
</dbReference>
<dbReference type="GO" id="GO:0006355">
    <property type="term" value="P:regulation of DNA-templated transcription"/>
    <property type="evidence" value="ECO:0007669"/>
    <property type="project" value="InterPro"/>
</dbReference>
<dbReference type="GO" id="GO:0003677">
    <property type="term" value="F:DNA binding"/>
    <property type="evidence" value="ECO:0007669"/>
    <property type="project" value="UniProtKB-KW"/>
</dbReference>
<name>A0A420WMQ2_9PROT</name>
<keyword evidence="2" id="KW-0238">DNA-binding</keyword>
<dbReference type="SMART" id="SM00421">
    <property type="entry name" value="HTH_LUXR"/>
    <property type="match status" value="1"/>
</dbReference>
<proteinExistence type="predicted"/>
<dbReference type="PROSITE" id="PS50043">
    <property type="entry name" value="HTH_LUXR_2"/>
    <property type="match status" value="1"/>
</dbReference>
<dbReference type="Proteomes" id="UP000277424">
    <property type="component" value="Unassembled WGS sequence"/>
</dbReference>
<gene>
    <name evidence="2" type="ORF">BCL74_0067</name>
</gene>
<dbReference type="Gene3D" id="1.10.10.10">
    <property type="entry name" value="Winged helix-like DNA-binding domain superfamily/Winged helix DNA-binding domain"/>
    <property type="match status" value="1"/>
</dbReference>
<dbReference type="AlphaFoldDB" id="A0A420WMQ2"/>
<evidence type="ECO:0000313" key="2">
    <source>
        <dbReference type="EMBL" id="RKQ72304.1"/>
    </source>
</evidence>
<dbReference type="OrthoDB" id="7321545at2"/>
<sequence length="383" mass="42228">MQEKWTLTKPRGTAITTELPEPVNAAISKLYEAGFDTALWQEGLESLCRAVGAHSAVTVPRIAAENTLLLPCTVEMEDFLKAFVAEEWYRRDLRAERGWPLVDAGRPVVLEQDIVTPEDHAREPLYQDFYQRHGMLWWAGITFKSFDQHYVVSLSRRPDQNPFDETDRRLFQALTGHLSRALTMAERLATATARGGLSTLEALDCGGILVNARGRVIAVNAQAEAMLGDGLTIAGNRLLARDADSNAILQSLIGRTLRDGPQEEGAVAIPRPLRRPILVDVLPIPAAARAPFLFGKALLVLADLDKSPVPRETTLIRAFGLTQREAALAARLAEGLDLAEAAARLQIGRETARTHLKSIFHKTDTKRQTELIALLQRLSARLG</sequence>
<reference evidence="2 3" key="1">
    <citation type="submission" date="2018-10" db="EMBL/GenBank/DDBJ databases">
        <title>Comparative analysis of microorganisms from saline springs in Andes Mountain Range, Colombia.</title>
        <authorList>
            <person name="Rubin E."/>
        </authorList>
    </citation>
    <scope>NUCLEOTIDE SEQUENCE [LARGE SCALE GENOMIC DNA]</scope>
    <source>
        <strain evidence="2 3">USBA 36</strain>
    </source>
</reference>
<dbReference type="RefSeq" id="WP_147430912.1">
    <property type="nucleotide sequence ID" value="NZ_RBIG01000001.1"/>
</dbReference>
<organism evidence="2 3">
    <name type="scientific">Oceanibaculum indicum</name>
    <dbReference type="NCBI Taxonomy" id="526216"/>
    <lineage>
        <taxon>Bacteria</taxon>
        <taxon>Pseudomonadati</taxon>
        <taxon>Pseudomonadota</taxon>
        <taxon>Alphaproteobacteria</taxon>
        <taxon>Rhodospirillales</taxon>
        <taxon>Oceanibaculaceae</taxon>
        <taxon>Oceanibaculum</taxon>
    </lineage>
</organism>
<dbReference type="InterPro" id="IPR016032">
    <property type="entry name" value="Sig_transdc_resp-reg_C-effctor"/>
</dbReference>
<feature type="domain" description="HTH luxR-type" evidence="1">
    <location>
        <begin position="314"/>
        <end position="379"/>
    </location>
</feature>
<dbReference type="Pfam" id="PF00196">
    <property type="entry name" value="GerE"/>
    <property type="match status" value="1"/>
</dbReference>
<protein>
    <submittedName>
        <fullName evidence="2">DNA-binding CsgD family transcriptional regulator</fullName>
    </submittedName>
</protein>
<accession>A0A420WMQ2</accession>
<dbReference type="PRINTS" id="PR00038">
    <property type="entry name" value="HTHLUXR"/>
</dbReference>
<dbReference type="InterPro" id="IPR000792">
    <property type="entry name" value="Tscrpt_reg_LuxR_C"/>
</dbReference>
<evidence type="ECO:0000259" key="1">
    <source>
        <dbReference type="PROSITE" id="PS50043"/>
    </source>
</evidence>
<dbReference type="EMBL" id="RBIG01000001">
    <property type="protein sequence ID" value="RKQ72304.1"/>
    <property type="molecule type" value="Genomic_DNA"/>
</dbReference>